<evidence type="ECO:0000313" key="4">
    <source>
        <dbReference type="Proteomes" id="UP001428341"/>
    </source>
</evidence>
<feature type="compositionally biased region" description="Polar residues" evidence="1">
    <location>
        <begin position="283"/>
        <end position="294"/>
    </location>
</feature>
<dbReference type="InterPro" id="IPR009057">
    <property type="entry name" value="Homeodomain-like_sf"/>
</dbReference>
<name>A0AAP0M4L3_9ROSI</name>
<feature type="domain" description="Myb-like" evidence="2">
    <location>
        <begin position="339"/>
        <end position="401"/>
    </location>
</feature>
<sequence length="473" mass="53739">MNGNVDMSSAYNGDEIGIHIENHRGSGRSGDFMDVDLLEEEPCIKCNRRDESLLVCIQSGCPISVHENCLSCGVKSDDVGNIYCPYFWYKCELMRTKELRKKAMETKKQLACFIDPKSFTGDKKENCRTDKGKELNTSSLHQERNYGYGGCEGQMDDVQVENLIVEVEGKLENAGDNEKTADSCDRFKRALENQKDGETIPVEDLGHVDDSGHEKIVEDQVQEEPHTACCVGEEYVVDILLNLSKGNVPDSEKLKEESVLQEVVRGHNLRVLFHQKSCPHQKMPTQRTKSQNVDSSKKLSPPKGAQLEKIAQARNGKSTASKSLHKFLVKICKNFTFASEKRRSLHWTAEEEEEMLKEGVEKFSTKVNKNLPWKKVLEFGCRVFYPIRTPSDLKDKWRKIMAKESSAISRSVYNLINEFMASIDRSKNSRIWGNSRCKSLQLHFSGSLIRRSLKPIPNRLIPPARDPEIHNHG</sequence>
<dbReference type="AlphaFoldDB" id="A0AAP0M4L3"/>
<dbReference type="InterPro" id="IPR001005">
    <property type="entry name" value="SANT/Myb"/>
</dbReference>
<dbReference type="PANTHER" id="PTHR47863:SF5">
    <property type="entry name" value="HOMEODOMAIN-LIKE PROTEIN WITH RING_FYVE_PHD-TYPE ZINC FINGER DOMAIN-CONTAINING PROTEIN-RELATED"/>
    <property type="match status" value="1"/>
</dbReference>
<dbReference type="Proteomes" id="UP001428341">
    <property type="component" value="Unassembled WGS sequence"/>
</dbReference>
<dbReference type="EMBL" id="JBCGBO010000006">
    <property type="protein sequence ID" value="KAK9193489.1"/>
    <property type="molecule type" value="Genomic_DNA"/>
</dbReference>
<evidence type="ECO:0000256" key="1">
    <source>
        <dbReference type="SAM" id="MobiDB-lite"/>
    </source>
</evidence>
<dbReference type="SUPFAM" id="SSF46689">
    <property type="entry name" value="Homeodomain-like"/>
    <property type="match status" value="1"/>
</dbReference>
<accession>A0AAP0M4L3</accession>
<evidence type="ECO:0000313" key="3">
    <source>
        <dbReference type="EMBL" id="KAK9193489.1"/>
    </source>
</evidence>
<gene>
    <name evidence="3" type="ORF">WN944_004186</name>
</gene>
<keyword evidence="4" id="KW-1185">Reference proteome</keyword>
<dbReference type="PANTHER" id="PTHR47863">
    <property type="entry name" value="RING/FYVE/PHD ZINC FINGER SUPERFAMILY PROTEIN"/>
    <property type="match status" value="1"/>
</dbReference>
<feature type="region of interest" description="Disordered" evidence="1">
    <location>
        <begin position="277"/>
        <end position="316"/>
    </location>
</feature>
<dbReference type="Gene3D" id="1.10.10.60">
    <property type="entry name" value="Homeodomain-like"/>
    <property type="match status" value="1"/>
</dbReference>
<dbReference type="InterPro" id="IPR013083">
    <property type="entry name" value="Znf_RING/FYVE/PHD"/>
</dbReference>
<organism evidence="3 4">
    <name type="scientific">Citrus x changshan-huyou</name>
    <dbReference type="NCBI Taxonomy" id="2935761"/>
    <lineage>
        <taxon>Eukaryota</taxon>
        <taxon>Viridiplantae</taxon>
        <taxon>Streptophyta</taxon>
        <taxon>Embryophyta</taxon>
        <taxon>Tracheophyta</taxon>
        <taxon>Spermatophyta</taxon>
        <taxon>Magnoliopsida</taxon>
        <taxon>eudicotyledons</taxon>
        <taxon>Gunneridae</taxon>
        <taxon>Pentapetalae</taxon>
        <taxon>rosids</taxon>
        <taxon>malvids</taxon>
        <taxon>Sapindales</taxon>
        <taxon>Rutaceae</taxon>
        <taxon>Aurantioideae</taxon>
        <taxon>Citrus</taxon>
    </lineage>
</organism>
<protein>
    <recommendedName>
        <fullName evidence="2">Myb-like domain-containing protein</fullName>
    </recommendedName>
</protein>
<dbReference type="Gene3D" id="3.30.40.10">
    <property type="entry name" value="Zinc/RING finger domain, C3HC4 (zinc finger)"/>
    <property type="match status" value="1"/>
</dbReference>
<proteinExistence type="predicted"/>
<reference evidence="3 4" key="1">
    <citation type="submission" date="2024-05" db="EMBL/GenBank/DDBJ databases">
        <title>Haplotype-resolved chromosome-level genome assembly of Huyou (Citrus changshanensis).</title>
        <authorList>
            <person name="Miao C."/>
            <person name="Chen W."/>
            <person name="Wu Y."/>
            <person name="Wang L."/>
            <person name="Zhao S."/>
            <person name="Grierson D."/>
            <person name="Xu C."/>
            <person name="Chen K."/>
        </authorList>
    </citation>
    <scope>NUCLEOTIDE SEQUENCE [LARGE SCALE GENOMIC DNA]</scope>
    <source>
        <strain evidence="3">01-14</strain>
        <tissue evidence="3">Leaf</tissue>
    </source>
</reference>
<comment type="caution">
    <text evidence="3">The sequence shown here is derived from an EMBL/GenBank/DDBJ whole genome shotgun (WGS) entry which is preliminary data.</text>
</comment>
<evidence type="ECO:0000259" key="2">
    <source>
        <dbReference type="PROSITE" id="PS50090"/>
    </source>
</evidence>
<dbReference type="PROSITE" id="PS50090">
    <property type="entry name" value="MYB_LIKE"/>
    <property type="match status" value="1"/>
</dbReference>